<dbReference type="AlphaFoldDB" id="A0ABD0JMC4"/>
<keyword evidence="2" id="KW-1185">Reference proteome</keyword>
<comment type="caution">
    <text evidence="1">The sequence shown here is derived from an EMBL/GenBank/DDBJ whole genome shotgun (WGS) entry which is preliminary data.</text>
</comment>
<dbReference type="Proteomes" id="UP001519460">
    <property type="component" value="Unassembled WGS sequence"/>
</dbReference>
<dbReference type="Pfam" id="PF26200">
    <property type="entry name" value="Rcat_RNF216"/>
    <property type="match status" value="1"/>
</dbReference>
<evidence type="ECO:0000313" key="2">
    <source>
        <dbReference type="Proteomes" id="UP001519460"/>
    </source>
</evidence>
<evidence type="ECO:0000313" key="1">
    <source>
        <dbReference type="EMBL" id="KAK7476052.1"/>
    </source>
</evidence>
<sequence>FVSDQAYLWMQAQMEVMPDGRKRTMRCVTCKQENLKTDNNNHLRCWNCKANLCFVCRSRITGVITRHFSVGACPQHS</sequence>
<proteinExistence type="predicted"/>
<accession>A0ABD0JMC4</accession>
<name>A0ABD0JMC4_9CAEN</name>
<protein>
    <submittedName>
        <fullName evidence="1">Uncharacterized protein</fullName>
    </submittedName>
</protein>
<dbReference type="SUPFAM" id="SSF57850">
    <property type="entry name" value="RING/U-box"/>
    <property type="match status" value="1"/>
</dbReference>
<reference evidence="1 2" key="1">
    <citation type="journal article" date="2023" name="Sci. Data">
        <title>Genome assembly of the Korean intertidal mud-creeper Batillaria attramentaria.</title>
        <authorList>
            <person name="Patra A.K."/>
            <person name="Ho P.T."/>
            <person name="Jun S."/>
            <person name="Lee S.J."/>
            <person name="Kim Y."/>
            <person name="Won Y.J."/>
        </authorList>
    </citation>
    <scope>NUCLEOTIDE SEQUENCE [LARGE SCALE GENOMIC DNA]</scope>
    <source>
        <strain evidence="1">Wonlab-2016</strain>
    </source>
</reference>
<dbReference type="EMBL" id="JACVVK020000386">
    <property type="protein sequence ID" value="KAK7476052.1"/>
    <property type="molecule type" value="Genomic_DNA"/>
</dbReference>
<organism evidence="1 2">
    <name type="scientific">Batillaria attramentaria</name>
    <dbReference type="NCBI Taxonomy" id="370345"/>
    <lineage>
        <taxon>Eukaryota</taxon>
        <taxon>Metazoa</taxon>
        <taxon>Spiralia</taxon>
        <taxon>Lophotrochozoa</taxon>
        <taxon>Mollusca</taxon>
        <taxon>Gastropoda</taxon>
        <taxon>Caenogastropoda</taxon>
        <taxon>Sorbeoconcha</taxon>
        <taxon>Cerithioidea</taxon>
        <taxon>Batillariidae</taxon>
        <taxon>Batillaria</taxon>
    </lineage>
</organism>
<gene>
    <name evidence="1" type="ORF">BaRGS_00032679</name>
</gene>
<feature type="non-terminal residue" evidence="1">
    <location>
        <position position="1"/>
    </location>
</feature>